<accession>A0AAD7M7B5</accession>
<evidence type="ECO:0000313" key="2">
    <source>
        <dbReference type="EMBL" id="KAJ7704602.1"/>
    </source>
</evidence>
<keyword evidence="3" id="KW-1185">Reference proteome</keyword>
<feature type="compositionally biased region" description="Basic and acidic residues" evidence="1">
    <location>
        <begin position="56"/>
        <end position="77"/>
    </location>
</feature>
<organism evidence="2 3">
    <name type="scientific">Mycena rosella</name>
    <name type="common">Pink bonnet</name>
    <name type="synonym">Agaricus rosellus</name>
    <dbReference type="NCBI Taxonomy" id="1033263"/>
    <lineage>
        <taxon>Eukaryota</taxon>
        <taxon>Fungi</taxon>
        <taxon>Dikarya</taxon>
        <taxon>Basidiomycota</taxon>
        <taxon>Agaricomycotina</taxon>
        <taxon>Agaricomycetes</taxon>
        <taxon>Agaricomycetidae</taxon>
        <taxon>Agaricales</taxon>
        <taxon>Marasmiineae</taxon>
        <taxon>Mycenaceae</taxon>
        <taxon>Mycena</taxon>
    </lineage>
</organism>
<reference evidence="2" key="1">
    <citation type="submission" date="2023-03" db="EMBL/GenBank/DDBJ databases">
        <title>Massive genome expansion in bonnet fungi (Mycena s.s.) driven by repeated elements and novel gene families across ecological guilds.</title>
        <authorList>
            <consortium name="Lawrence Berkeley National Laboratory"/>
            <person name="Harder C.B."/>
            <person name="Miyauchi S."/>
            <person name="Viragh M."/>
            <person name="Kuo A."/>
            <person name="Thoen E."/>
            <person name="Andreopoulos B."/>
            <person name="Lu D."/>
            <person name="Skrede I."/>
            <person name="Drula E."/>
            <person name="Henrissat B."/>
            <person name="Morin E."/>
            <person name="Kohler A."/>
            <person name="Barry K."/>
            <person name="LaButti K."/>
            <person name="Morin E."/>
            <person name="Salamov A."/>
            <person name="Lipzen A."/>
            <person name="Mereny Z."/>
            <person name="Hegedus B."/>
            <person name="Baldrian P."/>
            <person name="Stursova M."/>
            <person name="Weitz H."/>
            <person name="Taylor A."/>
            <person name="Grigoriev I.V."/>
            <person name="Nagy L.G."/>
            <person name="Martin F."/>
            <person name="Kauserud H."/>
        </authorList>
    </citation>
    <scope>NUCLEOTIDE SEQUENCE</scope>
    <source>
        <strain evidence="2">CBHHK067</strain>
    </source>
</reference>
<proteinExistence type="predicted"/>
<gene>
    <name evidence="2" type="ORF">B0H17DRAFT_1326659</name>
</gene>
<name>A0AAD7M7B5_MYCRO</name>
<evidence type="ECO:0000313" key="3">
    <source>
        <dbReference type="Proteomes" id="UP001221757"/>
    </source>
</evidence>
<feature type="compositionally biased region" description="Polar residues" evidence="1">
    <location>
        <begin position="83"/>
        <end position="92"/>
    </location>
</feature>
<dbReference type="AlphaFoldDB" id="A0AAD7M7B5"/>
<feature type="compositionally biased region" description="Polar residues" evidence="1">
    <location>
        <begin position="19"/>
        <end position="33"/>
    </location>
</feature>
<evidence type="ECO:0000256" key="1">
    <source>
        <dbReference type="SAM" id="MobiDB-lite"/>
    </source>
</evidence>
<protein>
    <submittedName>
        <fullName evidence="2">Uncharacterized protein</fullName>
    </submittedName>
</protein>
<dbReference type="Proteomes" id="UP001221757">
    <property type="component" value="Unassembled WGS sequence"/>
</dbReference>
<comment type="caution">
    <text evidence="2">The sequence shown here is derived from an EMBL/GenBank/DDBJ whole genome shotgun (WGS) entry which is preliminary data.</text>
</comment>
<sequence length="259" mass="28019">MGKNKNKKNKCKSDPASDYAQSGELNDAQQGSLQPPEDPSRSLIGDDGDPPSDYQEAVHGDQARVARKSRSGDKDFWNEQDGSESCANNQRATVEAVSDEEDARDSGVAHRSRPKRSSVEFVHAVIPPSPPAQLAGNSSPYPSLEAPPNHRRCEDNARLGAERDVEDLAAWATSGCAYGRTLRYAAACLLPSYVHTYKPPRPEPAACAVSCPFTDYAGTRGVAGADSAARMAATHACEDRGMETRCIVYWMERAGYKGR</sequence>
<dbReference type="EMBL" id="JARKIE010000010">
    <property type="protein sequence ID" value="KAJ7704602.1"/>
    <property type="molecule type" value="Genomic_DNA"/>
</dbReference>
<feature type="compositionally biased region" description="Basic residues" evidence="1">
    <location>
        <begin position="1"/>
        <end position="10"/>
    </location>
</feature>
<feature type="region of interest" description="Disordered" evidence="1">
    <location>
        <begin position="1"/>
        <end position="150"/>
    </location>
</feature>